<dbReference type="InterPro" id="IPR021957">
    <property type="entry name" value="DUF3574"/>
</dbReference>
<keyword evidence="1" id="KW-0732">Signal</keyword>
<reference evidence="2" key="1">
    <citation type="submission" date="2020-10" db="EMBL/GenBank/DDBJ databases">
        <title>Whole-genome sequence of Luteibacter sp. EIF3.</title>
        <authorList>
            <person name="Friedrich I."/>
            <person name="Hertel R."/>
            <person name="Daniel R."/>
        </authorList>
    </citation>
    <scope>NUCLEOTIDE SEQUENCE</scope>
    <source>
        <strain evidence="2">EIF3</strain>
    </source>
</reference>
<protein>
    <submittedName>
        <fullName evidence="2">DUF3574 domain-containing protein</fullName>
    </submittedName>
</protein>
<evidence type="ECO:0000313" key="3">
    <source>
        <dbReference type="Proteomes" id="UP001056681"/>
    </source>
</evidence>
<accession>A0ABY4T9A6</accession>
<keyword evidence="3" id="KW-1185">Reference proteome</keyword>
<feature type="chain" id="PRO_5045425429" evidence="1">
    <location>
        <begin position="17"/>
        <end position="147"/>
    </location>
</feature>
<feature type="signal peptide" evidence="1">
    <location>
        <begin position="1"/>
        <end position="16"/>
    </location>
</feature>
<gene>
    <name evidence="2" type="ORF">IM816_04150</name>
</gene>
<dbReference type="Pfam" id="PF12098">
    <property type="entry name" value="DUF3574"/>
    <property type="match status" value="1"/>
</dbReference>
<dbReference type="Proteomes" id="UP001056681">
    <property type="component" value="Chromosome"/>
</dbReference>
<evidence type="ECO:0000256" key="1">
    <source>
        <dbReference type="SAM" id="SignalP"/>
    </source>
</evidence>
<proteinExistence type="predicted"/>
<dbReference type="RefSeq" id="WP_345779960.1">
    <property type="nucleotide sequence ID" value="NZ_CP063231.1"/>
</dbReference>
<organism evidence="2 3">
    <name type="scientific">Luteibacter flocculans</name>
    <dbReference type="NCBI Taxonomy" id="2780091"/>
    <lineage>
        <taxon>Bacteria</taxon>
        <taxon>Pseudomonadati</taxon>
        <taxon>Pseudomonadota</taxon>
        <taxon>Gammaproteobacteria</taxon>
        <taxon>Lysobacterales</taxon>
        <taxon>Rhodanobacteraceae</taxon>
        <taxon>Luteibacter</taxon>
    </lineage>
</organism>
<dbReference type="EMBL" id="CP063231">
    <property type="protein sequence ID" value="URL59311.1"/>
    <property type="molecule type" value="Genomic_DNA"/>
</dbReference>
<sequence>MRAASVLLLMVSLVCAGCVTQQATPAPVLTGDTAHPAAASGWLRTELYFGLSGVDGKGGVDEAGWRAFLDQEVTPRFPAGLTVLDAYGQWQGSGQPVPERLRSKLVVLLHPDTPAQRQAIDAIRAAWKAKTGDQSVLRVSQPAEVSF</sequence>
<name>A0ABY4T9A6_9GAMM</name>
<evidence type="ECO:0000313" key="2">
    <source>
        <dbReference type="EMBL" id="URL59311.1"/>
    </source>
</evidence>